<feature type="transmembrane region" description="Helical" evidence="7">
    <location>
        <begin position="257"/>
        <end position="286"/>
    </location>
</feature>
<protein>
    <submittedName>
        <fullName evidence="9">ABC transporter permease</fullName>
    </submittedName>
</protein>
<dbReference type="CDD" id="cd06261">
    <property type="entry name" value="TM_PBP2"/>
    <property type="match status" value="1"/>
</dbReference>
<dbReference type="Pfam" id="PF00528">
    <property type="entry name" value="BPD_transp_1"/>
    <property type="match status" value="1"/>
</dbReference>
<feature type="domain" description="ABC transmembrane type-1" evidence="8">
    <location>
        <begin position="138"/>
        <end position="330"/>
    </location>
</feature>
<dbReference type="Proteomes" id="UP001595998">
    <property type="component" value="Unassembled WGS sequence"/>
</dbReference>
<evidence type="ECO:0000256" key="1">
    <source>
        <dbReference type="ARBA" id="ARBA00004651"/>
    </source>
</evidence>
<evidence type="ECO:0000256" key="7">
    <source>
        <dbReference type="RuleBase" id="RU363032"/>
    </source>
</evidence>
<accession>A0ABV8XPB2</accession>
<sequence length="342" mass="37481">MTTTASAPLTVREKSRWQLFWSSPGVRKLRRNPLAITGLIVTVLFALMALFAPLIARPTGNCLRDLGMTSQSQIFNPLGAPFWKGVLAPPGSCYKMERVSFGQEPKPASEITDTFAPFGTVNGYNIFYGLVWGTRTALKMSFIIVAITLAIGVIIGTISGFYGGWIDNLIQRFIDVLIAMPGLVLTVVILTILRAKNPGGDPTVPIIIALTVGGWAGYARYIRGDVLKVRQLEYVDAARSLGARDWRLMFKHVIPNSLTTVFTLAVLDLATIPLSVAALSFLGLGFEPGYSEWGQLVDFARAWLKPAYWYTLIYPAAFIVAFSLALNLFGDGLRDALDPRSR</sequence>
<keyword evidence="5 7" id="KW-1133">Transmembrane helix</keyword>
<feature type="transmembrane region" description="Helical" evidence="7">
    <location>
        <begin position="140"/>
        <end position="161"/>
    </location>
</feature>
<dbReference type="PROSITE" id="PS50928">
    <property type="entry name" value="ABC_TM1"/>
    <property type="match status" value="1"/>
</dbReference>
<dbReference type="InterPro" id="IPR000515">
    <property type="entry name" value="MetI-like"/>
</dbReference>
<dbReference type="Pfam" id="PF12911">
    <property type="entry name" value="OppC_N"/>
    <property type="match status" value="1"/>
</dbReference>
<evidence type="ECO:0000259" key="8">
    <source>
        <dbReference type="PROSITE" id="PS50928"/>
    </source>
</evidence>
<name>A0ABV8XPB2_9DEIO</name>
<dbReference type="InterPro" id="IPR050366">
    <property type="entry name" value="BP-dependent_transpt_permease"/>
</dbReference>
<keyword evidence="4 7" id="KW-0812">Transmembrane</keyword>
<keyword evidence="2 7" id="KW-0813">Transport</keyword>
<reference evidence="10" key="1">
    <citation type="journal article" date="2019" name="Int. J. Syst. Evol. Microbiol.">
        <title>The Global Catalogue of Microorganisms (GCM) 10K type strain sequencing project: providing services to taxonomists for standard genome sequencing and annotation.</title>
        <authorList>
            <consortium name="The Broad Institute Genomics Platform"/>
            <consortium name="The Broad Institute Genome Sequencing Center for Infectious Disease"/>
            <person name="Wu L."/>
            <person name="Ma J."/>
        </authorList>
    </citation>
    <scope>NUCLEOTIDE SEQUENCE [LARGE SCALE GENOMIC DNA]</scope>
    <source>
        <strain evidence="10">CCUG 56029</strain>
    </source>
</reference>
<dbReference type="PANTHER" id="PTHR43386:SF1">
    <property type="entry name" value="D,D-DIPEPTIDE TRANSPORT SYSTEM PERMEASE PROTEIN DDPC-RELATED"/>
    <property type="match status" value="1"/>
</dbReference>
<comment type="caution">
    <text evidence="9">The sequence shown here is derived from an EMBL/GenBank/DDBJ whole genome shotgun (WGS) entry which is preliminary data.</text>
</comment>
<proteinExistence type="inferred from homology"/>
<gene>
    <name evidence="9" type="ORF">ACFOZ9_10795</name>
</gene>
<keyword evidence="6 7" id="KW-0472">Membrane</keyword>
<keyword evidence="3" id="KW-1003">Cell membrane</keyword>
<dbReference type="SUPFAM" id="SSF161098">
    <property type="entry name" value="MetI-like"/>
    <property type="match status" value="1"/>
</dbReference>
<dbReference type="EMBL" id="JBHSEH010000009">
    <property type="protein sequence ID" value="MFC4426704.1"/>
    <property type="molecule type" value="Genomic_DNA"/>
</dbReference>
<evidence type="ECO:0000256" key="6">
    <source>
        <dbReference type="ARBA" id="ARBA00023136"/>
    </source>
</evidence>
<feature type="transmembrane region" description="Helical" evidence="7">
    <location>
        <begin position="173"/>
        <end position="192"/>
    </location>
</feature>
<comment type="subcellular location">
    <subcellularLocation>
        <location evidence="1 7">Cell membrane</location>
        <topology evidence="1 7">Multi-pass membrane protein</topology>
    </subcellularLocation>
</comment>
<keyword evidence="10" id="KW-1185">Reference proteome</keyword>
<dbReference type="Gene3D" id="1.10.3720.10">
    <property type="entry name" value="MetI-like"/>
    <property type="match status" value="1"/>
</dbReference>
<evidence type="ECO:0000256" key="5">
    <source>
        <dbReference type="ARBA" id="ARBA00022989"/>
    </source>
</evidence>
<dbReference type="InterPro" id="IPR025966">
    <property type="entry name" value="OppC_N"/>
</dbReference>
<evidence type="ECO:0000256" key="2">
    <source>
        <dbReference type="ARBA" id="ARBA00022448"/>
    </source>
</evidence>
<feature type="transmembrane region" description="Helical" evidence="7">
    <location>
        <begin position="306"/>
        <end position="330"/>
    </location>
</feature>
<feature type="transmembrane region" description="Helical" evidence="7">
    <location>
        <begin position="34"/>
        <end position="56"/>
    </location>
</feature>
<evidence type="ECO:0000313" key="10">
    <source>
        <dbReference type="Proteomes" id="UP001595998"/>
    </source>
</evidence>
<evidence type="ECO:0000256" key="3">
    <source>
        <dbReference type="ARBA" id="ARBA00022475"/>
    </source>
</evidence>
<organism evidence="9 10">
    <name type="scientific">Deinococcus navajonensis</name>
    <dbReference type="NCBI Taxonomy" id="309884"/>
    <lineage>
        <taxon>Bacteria</taxon>
        <taxon>Thermotogati</taxon>
        <taxon>Deinococcota</taxon>
        <taxon>Deinococci</taxon>
        <taxon>Deinococcales</taxon>
        <taxon>Deinococcaceae</taxon>
        <taxon>Deinococcus</taxon>
    </lineage>
</organism>
<dbReference type="PANTHER" id="PTHR43386">
    <property type="entry name" value="OLIGOPEPTIDE TRANSPORT SYSTEM PERMEASE PROTEIN APPC"/>
    <property type="match status" value="1"/>
</dbReference>
<feature type="transmembrane region" description="Helical" evidence="7">
    <location>
        <begin position="204"/>
        <end position="222"/>
    </location>
</feature>
<evidence type="ECO:0000256" key="4">
    <source>
        <dbReference type="ARBA" id="ARBA00022692"/>
    </source>
</evidence>
<dbReference type="RefSeq" id="WP_380039444.1">
    <property type="nucleotide sequence ID" value="NZ_JBHSEH010000009.1"/>
</dbReference>
<dbReference type="InterPro" id="IPR035906">
    <property type="entry name" value="MetI-like_sf"/>
</dbReference>
<comment type="similarity">
    <text evidence="7">Belongs to the binding-protein-dependent transport system permease family.</text>
</comment>
<evidence type="ECO:0000313" key="9">
    <source>
        <dbReference type="EMBL" id="MFC4426704.1"/>
    </source>
</evidence>